<feature type="region of interest" description="Disordered" evidence="15">
    <location>
        <begin position="765"/>
        <end position="807"/>
    </location>
</feature>
<keyword evidence="6" id="KW-0498">Mitosis</keyword>
<dbReference type="RefSeq" id="XP_035323720.1">
    <property type="nucleotide sequence ID" value="XM_035465883.1"/>
</dbReference>
<keyword evidence="9 13" id="KW-0505">Motor protein</keyword>
<feature type="compositionally biased region" description="Basic and acidic residues" evidence="15">
    <location>
        <begin position="1"/>
        <end position="13"/>
    </location>
</feature>
<dbReference type="EMBL" id="JAANYQ010000003">
    <property type="protein sequence ID" value="KAF4125068.1"/>
    <property type="molecule type" value="Genomic_DNA"/>
</dbReference>
<feature type="compositionally biased region" description="Polar residues" evidence="15">
    <location>
        <begin position="776"/>
        <end position="789"/>
    </location>
</feature>
<dbReference type="Gene3D" id="3.40.850.10">
    <property type="entry name" value="Kinesin motor domain"/>
    <property type="match status" value="1"/>
</dbReference>
<feature type="compositionally biased region" description="Basic and acidic residues" evidence="15">
    <location>
        <begin position="1069"/>
        <end position="1078"/>
    </location>
</feature>
<dbReference type="InterPro" id="IPR047149">
    <property type="entry name" value="KIF11-like"/>
</dbReference>
<dbReference type="InterPro" id="IPR001752">
    <property type="entry name" value="Kinesin_motor_dom"/>
</dbReference>
<dbReference type="PROSITE" id="PS00411">
    <property type="entry name" value="KINESIN_MOTOR_1"/>
    <property type="match status" value="1"/>
</dbReference>
<protein>
    <submittedName>
        <fullName evidence="17">Kinesin family member 11</fullName>
    </submittedName>
</protein>
<dbReference type="Proteomes" id="UP000749293">
    <property type="component" value="Unassembled WGS sequence"/>
</dbReference>
<dbReference type="PANTHER" id="PTHR47970:SF12">
    <property type="entry name" value="KINESIN FAMILY MEMBER 11"/>
    <property type="match status" value="1"/>
</dbReference>
<dbReference type="GO" id="GO:0008017">
    <property type="term" value="F:microtubule binding"/>
    <property type="evidence" value="ECO:0007669"/>
    <property type="project" value="InterPro"/>
</dbReference>
<feature type="compositionally biased region" description="Low complexity" evidence="15">
    <location>
        <begin position="1043"/>
        <end position="1063"/>
    </location>
</feature>
<dbReference type="GO" id="GO:0007018">
    <property type="term" value="P:microtubule-based movement"/>
    <property type="evidence" value="ECO:0007669"/>
    <property type="project" value="InterPro"/>
</dbReference>
<dbReference type="InterPro" id="IPR036961">
    <property type="entry name" value="Kinesin_motor_dom_sf"/>
</dbReference>
<evidence type="ECO:0000256" key="1">
    <source>
        <dbReference type="ARBA" id="ARBA00004245"/>
    </source>
</evidence>
<evidence type="ECO:0000256" key="4">
    <source>
        <dbReference type="ARBA" id="ARBA00022701"/>
    </source>
</evidence>
<keyword evidence="18" id="KW-1185">Reference proteome</keyword>
<comment type="caution">
    <text evidence="17">The sequence shown here is derived from an EMBL/GenBank/DDBJ whole genome shotgun (WGS) entry which is preliminary data.</text>
</comment>
<accession>A0A9P4Z0K3</accession>
<dbReference type="GO" id="GO:0005876">
    <property type="term" value="C:spindle microtubule"/>
    <property type="evidence" value="ECO:0007669"/>
    <property type="project" value="TreeGrafter"/>
</dbReference>
<proteinExistence type="inferred from homology"/>
<dbReference type="FunFam" id="3.40.850.10:FF:000051">
    <property type="entry name" value="Kinesin-like protein bimC"/>
    <property type="match status" value="1"/>
</dbReference>
<keyword evidence="5 13" id="KW-0547">Nucleotide-binding</keyword>
<keyword evidence="8 14" id="KW-0175">Coiled coil</keyword>
<dbReference type="AlphaFoldDB" id="A0A9P4Z0K3"/>
<evidence type="ECO:0000256" key="2">
    <source>
        <dbReference type="ARBA" id="ARBA00022490"/>
    </source>
</evidence>
<dbReference type="CDD" id="cd01364">
    <property type="entry name" value="KISc_BimC_Eg5"/>
    <property type="match status" value="1"/>
</dbReference>
<evidence type="ECO:0000256" key="6">
    <source>
        <dbReference type="ARBA" id="ARBA00022776"/>
    </source>
</evidence>
<comment type="subcellular location">
    <subcellularLocation>
        <location evidence="1">Cytoplasm</location>
        <location evidence="1">Cytoskeleton</location>
    </subcellularLocation>
</comment>
<keyword evidence="10" id="KW-0206">Cytoskeleton</keyword>
<dbReference type="Pfam" id="PF00225">
    <property type="entry name" value="Kinesin"/>
    <property type="match status" value="1"/>
</dbReference>
<evidence type="ECO:0000256" key="9">
    <source>
        <dbReference type="ARBA" id="ARBA00023175"/>
    </source>
</evidence>
<dbReference type="SMART" id="SM00129">
    <property type="entry name" value="KISc"/>
    <property type="match status" value="1"/>
</dbReference>
<dbReference type="GO" id="GO:0072686">
    <property type="term" value="C:mitotic spindle"/>
    <property type="evidence" value="ECO:0007669"/>
    <property type="project" value="TreeGrafter"/>
</dbReference>
<dbReference type="GO" id="GO:0005634">
    <property type="term" value="C:nucleus"/>
    <property type="evidence" value="ECO:0007669"/>
    <property type="project" value="TreeGrafter"/>
</dbReference>
<evidence type="ECO:0000313" key="18">
    <source>
        <dbReference type="Proteomes" id="UP000749293"/>
    </source>
</evidence>
<feature type="binding site" evidence="13">
    <location>
        <begin position="182"/>
        <end position="189"/>
    </location>
    <ligand>
        <name>ATP</name>
        <dbReference type="ChEBI" id="CHEBI:30616"/>
    </ligand>
</feature>
<keyword evidence="4" id="KW-0493">Microtubule</keyword>
<evidence type="ECO:0000256" key="7">
    <source>
        <dbReference type="ARBA" id="ARBA00022840"/>
    </source>
</evidence>
<reference evidence="17" key="1">
    <citation type="submission" date="2020-03" db="EMBL/GenBank/DDBJ databases">
        <title>Site-based positive gene gene selection in Geosmithia morbida across the United States reveals a broad range of putative effectors and factors for local host and environmental adapation.</title>
        <authorList>
            <person name="Onufrak A."/>
            <person name="Murdoch R.W."/>
            <person name="Gazis R."/>
            <person name="Huff M."/>
            <person name="Staton M."/>
            <person name="Klingeman W."/>
            <person name="Hadziabdic D."/>
        </authorList>
    </citation>
    <scope>NUCLEOTIDE SEQUENCE</scope>
    <source>
        <strain evidence="17">1262</strain>
    </source>
</reference>
<feature type="compositionally biased region" description="Polar residues" evidence="15">
    <location>
        <begin position="1144"/>
        <end position="1153"/>
    </location>
</feature>
<sequence>MYQRSTRSEREAGRSSIRPGTGSRTTSLRQPTVRQATTGRQVRTRAPPIDRSGAVSPTESVASAMTMSTVTASTGAGSKRKERDFEAPHPGLGETNINVVVRCRGRNPREVKENSTVVVNTDATRGKLVELSMGASAISDKTYSFDRVFAPAADQSMVYDDTVKPILDDMLAGFNCTIFAYGQTGTGKTYTMSGDMTETLGMLSDEAGIIPRVLQNLFNKLELDDTENCVKCSFIELYNEELRDLLSVEEATKLRIYDDASRRGHLGTIVQGMEEKHIKNAAEGIKVLQDGSLKRQVAATKCNDLSSRSHTVFTITAYVKKTNENGGEDLVAGGKLNLVDLAGSENIQRSGAENKRAAEAGLINKSLLTLGRVINALVDRNAHIPYRESKLTRLLQDSLGGRTKTCIIATISPAKTNLEETISTLDYAFRAKNIRNKPQLNAMLNKKTLLREFTAEIEKLKSDLIATRQRNGVYLSNEAYEEMTAQSESNRIVLEEKSAKVETLESNLRNKVQELFSLTTNFMGLKKDHESTKALLNDTKGLLDKVEIVLADTRDSLARETELRKAHAQTEGKLAKIGDELIGKLNQTVHDVSGLHAKNKRKSDLQLVNRATWGTSQDHVADVTSMIERRVQEFKEEQYEQIGSISHRMGEFVQEELQRLTSTQSLLDESLDMFSDSTRGLLEQKLKSKDDMDEILEDIKIIRDNVKVRVGDSLRATISKMGEKIAAELVDEAMGLHSQLHGSYSALGKDFKSIFDDLVKHLTTQRSEASNHSRQVDTGMNSIGQQSAAVSAKIQESEEEERRSSAEEAHKFMAQFSSLFTAFVDAQQSRFSDHSSRVKKGVDETGEMVEGVRSQHSQAMADWDAKEGQVLEEVKKSRDQLKTKLKDDWTAANDRSTAIQNAAKNVHAEAVRVVGEQVEGLDTEMEALDDFVTRAKAENAAHHDVHTQTVKSMSNTVEQSLGSVSGHFKTTFDRVRNLGEEMDLDINDLRDGLEPLDSQICQPLANLRDDISNTALQEYQSTGETPQKVTYQYPTKLPRTSITTSTSAARLASLSQQQEQSSIGEVGGEEAKGGDKGHPGAGEIDSDNDEEDEHRDISNDNNNTMVFADLDPSSKSSPAGRPSTARRPSTASTAHNTSLREVDPNLTTSNAAVESSMIPAPADDTMPLLKHGGTRSILGSGIARKQTGEGRENLPPTVSAFAQGGSRRKSPRFK</sequence>
<dbReference type="PANTHER" id="PTHR47970">
    <property type="entry name" value="KINESIN-LIKE PROTEIN KIF11"/>
    <property type="match status" value="1"/>
</dbReference>
<keyword evidence="7 13" id="KW-0067">ATP-binding</keyword>
<feature type="coiled-coil region" evidence="14">
    <location>
        <begin position="443"/>
        <end position="470"/>
    </location>
</feature>
<gene>
    <name evidence="17" type="ORF">GMORB2_3907</name>
</gene>
<evidence type="ECO:0000256" key="10">
    <source>
        <dbReference type="ARBA" id="ARBA00023212"/>
    </source>
</evidence>
<dbReference type="PRINTS" id="PR00380">
    <property type="entry name" value="KINESINHEAVY"/>
</dbReference>
<organism evidence="17 18">
    <name type="scientific">Geosmithia morbida</name>
    <dbReference type="NCBI Taxonomy" id="1094350"/>
    <lineage>
        <taxon>Eukaryota</taxon>
        <taxon>Fungi</taxon>
        <taxon>Dikarya</taxon>
        <taxon>Ascomycota</taxon>
        <taxon>Pezizomycotina</taxon>
        <taxon>Sordariomycetes</taxon>
        <taxon>Hypocreomycetidae</taxon>
        <taxon>Hypocreales</taxon>
        <taxon>Bionectriaceae</taxon>
        <taxon>Geosmithia</taxon>
    </lineage>
</organism>
<dbReference type="InterPro" id="IPR047241">
    <property type="entry name" value="KIF11-like_kin_motor_dom"/>
</dbReference>
<evidence type="ECO:0000256" key="15">
    <source>
        <dbReference type="SAM" id="MobiDB-lite"/>
    </source>
</evidence>
<feature type="compositionally biased region" description="Polar residues" evidence="15">
    <location>
        <begin position="1126"/>
        <end position="1137"/>
    </location>
</feature>
<dbReference type="GO" id="GO:0051301">
    <property type="term" value="P:cell division"/>
    <property type="evidence" value="ECO:0007669"/>
    <property type="project" value="UniProtKB-KW"/>
</dbReference>
<evidence type="ECO:0000256" key="3">
    <source>
        <dbReference type="ARBA" id="ARBA00022618"/>
    </source>
</evidence>
<dbReference type="InterPro" id="IPR019821">
    <property type="entry name" value="Kinesin_motor_CS"/>
</dbReference>
<feature type="region of interest" description="Disordered" evidence="15">
    <location>
        <begin position="1"/>
        <end position="92"/>
    </location>
</feature>
<evidence type="ECO:0000259" key="16">
    <source>
        <dbReference type="PROSITE" id="PS50067"/>
    </source>
</evidence>
<dbReference type="InterPro" id="IPR027417">
    <property type="entry name" value="P-loop_NTPase"/>
</dbReference>
<evidence type="ECO:0000256" key="5">
    <source>
        <dbReference type="ARBA" id="ARBA00022741"/>
    </source>
</evidence>
<keyword evidence="2" id="KW-0963">Cytoplasm</keyword>
<keyword evidence="3" id="KW-0132">Cell division</keyword>
<comment type="similarity">
    <text evidence="12">Belongs to the TRAFAC class myosin-kinesin ATPase superfamily. Kinesin family. KIN-5/BimC subfamily.</text>
</comment>
<dbReference type="GO" id="GO:0008574">
    <property type="term" value="F:plus-end-directed microtubule motor activity"/>
    <property type="evidence" value="ECO:0007669"/>
    <property type="project" value="TreeGrafter"/>
</dbReference>
<dbReference type="GO" id="GO:0005524">
    <property type="term" value="F:ATP binding"/>
    <property type="evidence" value="ECO:0007669"/>
    <property type="project" value="UniProtKB-UniRule"/>
</dbReference>
<evidence type="ECO:0000256" key="14">
    <source>
        <dbReference type="SAM" id="Coils"/>
    </source>
</evidence>
<dbReference type="GO" id="GO:0000073">
    <property type="term" value="P:initial mitotic spindle pole body separation"/>
    <property type="evidence" value="ECO:0007669"/>
    <property type="project" value="TreeGrafter"/>
</dbReference>
<name>A0A9P4Z0K3_9HYPO</name>
<feature type="region of interest" description="Disordered" evidence="15">
    <location>
        <begin position="1043"/>
        <end position="1214"/>
    </location>
</feature>
<feature type="domain" description="Kinesin motor" evidence="16">
    <location>
        <begin position="96"/>
        <end position="434"/>
    </location>
</feature>
<keyword evidence="11" id="KW-0131">Cell cycle</keyword>
<dbReference type="PROSITE" id="PS50067">
    <property type="entry name" value="KINESIN_MOTOR_2"/>
    <property type="match status" value="1"/>
</dbReference>
<feature type="compositionally biased region" description="Polar residues" evidence="15">
    <location>
        <begin position="22"/>
        <end position="41"/>
    </location>
</feature>
<evidence type="ECO:0000256" key="13">
    <source>
        <dbReference type="PROSITE-ProRule" id="PRU00283"/>
    </source>
</evidence>
<dbReference type="OrthoDB" id="3176171at2759"/>
<feature type="compositionally biased region" description="Acidic residues" evidence="15">
    <location>
        <begin position="1084"/>
        <end position="1093"/>
    </location>
</feature>
<dbReference type="GeneID" id="55970135"/>
<dbReference type="SUPFAM" id="SSF52540">
    <property type="entry name" value="P-loop containing nucleoside triphosphate hydrolases"/>
    <property type="match status" value="1"/>
</dbReference>
<evidence type="ECO:0000256" key="12">
    <source>
        <dbReference type="ARBA" id="ARBA00034704"/>
    </source>
</evidence>
<evidence type="ECO:0000313" key="17">
    <source>
        <dbReference type="EMBL" id="KAF4125068.1"/>
    </source>
</evidence>
<evidence type="ECO:0000256" key="8">
    <source>
        <dbReference type="ARBA" id="ARBA00023054"/>
    </source>
</evidence>
<feature type="compositionally biased region" description="Low complexity" evidence="15">
    <location>
        <begin position="60"/>
        <end position="77"/>
    </location>
</feature>
<evidence type="ECO:0000256" key="11">
    <source>
        <dbReference type="ARBA" id="ARBA00023306"/>
    </source>
</evidence>